<comment type="caution">
    <text evidence="1">The sequence shown here is derived from an EMBL/GenBank/DDBJ whole genome shotgun (WGS) entry which is preliminary data.</text>
</comment>
<accession>A0A4R3PYS1</accession>
<gene>
    <name evidence="1" type="ORF">EV132_111114</name>
</gene>
<reference evidence="1 2" key="1">
    <citation type="submission" date="2019-03" db="EMBL/GenBank/DDBJ databases">
        <title>Genomic Encyclopedia of Type Strains, Phase IV (KMG-V): Genome sequencing to study the core and pangenomes of soil and plant-associated prokaryotes.</title>
        <authorList>
            <person name="Whitman W."/>
        </authorList>
    </citation>
    <scope>NUCLEOTIDE SEQUENCE [LARGE SCALE GENOMIC DNA]</scope>
    <source>
        <strain evidence="1 2">Hc14</strain>
    </source>
</reference>
<dbReference type="Proteomes" id="UP000294576">
    <property type="component" value="Unassembled WGS sequence"/>
</dbReference>
<name>A0A4R3PYS1_RHISU</name>
<dbReference type="AlphaFoldDB" id="A0A4R3PYS1"/>
<protein>
    <submittedName>
        <fullName evidence="1">Uncharacterized protein</fullName>
    </submittedName>
</protein>
<evidence type="ECO:0000313" key="1">
    <source>
        <dbReference type="EMBL" id="TCU13681.1"/>
    </source>
</evidence>
<evidence type="ECO:0000313" key="2">
    <source>
        <dbReference type="Proteomes" id="UP000294576"/>
    </source>
</evidence>
<proteinExistence type="predicted"/>
<sequence>MLIKAIVATADEDARPAPNDAIMVTSQEPYGSSITSNEGELLQASLL</sequence>
<dbReference type="Gene3D" id="2.40.10.510">
    <property type="match status" value="1"/>
</dbReference>
<organism evidence="1 2">
    <name type="scientific">Rhizobium sullae</name>
    <name type="common">Rhizobium hedysari</name>
    <dbReference type="NCBI Taxonomy" id="50338"/>
    <lineage>
        <taxon>Bacteria</taxon>
        <taxon>Pseudomonadati</taxon>
        <taxon>Pseudomonadota</taxon>
        <taxon>Alphaproteobacteria</taxon>
        <taxon>Hyphomicrobiales</taxon>
        <taxon>Rhizobiaceae</taxon>
        <taxon>Rhizobium/Agrobacterium group</taxon>
        <taxon>Rhizobium</taxon>
    </lineage>
</organism>
<dbReference type="EMBL" id="SMBH01000011">
    <property type="protein sequence ID" value="TCU13681.1"/>
    <property type="molecule type" value="Genomic_DNA"/>
</dbReference>